<name>A0A423HM30_9PSED</name>
<dbReference type="EMBL" id="MOBM01000038">
    <property type="protein sequence ID" value="RON13134.1"/>
    <property type="molecule type" value="Genomic_DNA"/>
</dbReference>
<sequence length="129" mass="13764">MSANVFVNGRELSAEKDDTHVLGAMPDVCLSPPAPPAGPTPIPYPDFAKASNTSQGARTVKVKGGQVGLKNISNYARCTGDEAATRSYGMNVTEHCLQSKTIAQAWSFDVKIEGKNAVRLLDLTTNNNR</sequence>
<organism evidence="2 3">
    <name type="scientific">Pseudomonas frederiksbergensis</name>
    <dbReference type="NCBI Taxonomy" id="104087"/>
    <lineage>
        <taxon>Bacteria</taxon>
        <taxon>Pseudomonadati</taxon>
        <taxon>Pseudomonadota</taxon>
        <taxon>Gammaproteobacteria</taxon>
        <taxon>Pseudomonadales</taxon>
        <taxon>Pseudomonadaceae</taxon>
        <taxon>Pseudomonas</taxon>
    </lineage>
</organism>
<dbReference type="EMBL" id="MOBM01000038">
    <property type="protein sequence ID" value="RON14250.1"/>
    <property type="molecule type" value="Genomic_DNA"/>
</dbReference>
<evidence type="ECO:0000313" key="1">
    <source>
        <dbReference type="EMBL" id="RON13134.1"/>
    </source>
</evidence>
<evidence type="ECO:0000313" key="2">
    <source>
        <dbReference type="EMBL" id="RON14250.1"/>
    </source>
</evidence>
<dbReference type="AlphaFoldDB" id="A0A423HM30"/>
<dbReference type="Pfam" id="PF13665">
    <property type="entry name" value="Tox-PAAR-like"/>
    <property type="match status" value="1"/>
</dbReference>
<accession>A0A423HM30</accession>
<proteinExistence type="predicted"/>
<protein>
    <submittedName>
        <fullName evidence="2">Uncharacterized protein</fullName>
    </submittedName>
</protein>
<evidence type="ECO:0000313" key="3">
    <source>
        <dbReference type="Proteomes" id="UP000284002"/>
    </source>
</evidence>
<reference evidence="2 3" key="1">
    <citation type="submission" date="2016-10" db="EMBL/GenBank/DDBJ databases">
        <title>Comparative genome analysis of multiple Pseudomonas spp. focuses on biocontrol and plant growth promoting traits.</title>
        <authorList>
            <person name="Tao X.-Y."/>
            <person name="Taylor C.G."/>
        </authorList>
    </citation>
    <scope>NUCLEOTIDE SEQUENCE [LARGE SCALE GENOMIC DNA]</scope>
    <source>
        <strain evidence="2 3">36C6</strain>
    </source>
</reference>
<dbReference type="Proteomes" id="UP000284002">
    <property type="component" value="Unassembled WGS sequence"/>
</dbReference>
<dbReference type="RefSeq" id="WP_123359386.1">
    <property type="nucleotide sequence ID" value="NZ_MOBM01000038.1"/>
</dbReference>
<comment type="caution">
    <text evidence="2">The sequence shown here is derived from an EMBL/GenBank/DDBJ whole genome shotgun (WGS) entry which is preliminary data.</text>
</comment>
<gene>
    <name evidence="1" type="ORF">BK662_18335</name>
    <name evidence="2" type="ORF">BK662_24360</name>
</gene>